<dbReference type="NCBIfam" id="TIGR03998">
    <property type="entry name" value="thiol_BshC"/>
    <property type="match status" value="1"/>
</dbReference>
<feature type="domain" description="Bacillithiol biosynthesis BshC N-terminal Rossmann-like" evidence="3">
    <location>
        <begin position="6"/>
        <end position="377"/>
    </location>
</feature>
<protein>
    <recommendedName>
        <fullName evidence="2">Putative cysteine ligase BshC</fullName>
        <ecNumber evidence="2">6.-.-.-</ecNumber>
    </recommendedName>
</protein>
<name>A0ABZ3EAL6_9STAP</name>
<feature type="domain" description="Bacillithiol biosynthesis BshC C-terminal coiled-coil" evidence="4">
    <location>
        <begin position="381"/>
        <end position="536"/>
    </location>
</feature>
<organism evidence="5 6">
    <name type="scientific">Staphylococcus hsinchuensis</name>
    <dbReference type="NCBI Taxonomy" id="3051183"/>
    <lineage>
        <taxon>Bacteria</taxon>
        <taxon>Bacillati</taxon>
        <taxon>Bacillota</taxon>
        <taxon>Bacilli</taxon>
        <taxon>Bacillales</taxon>
        <taxon>Staphylococcaceae</taxon>
        <taxon>Staphylococcus</taxon>
    </lineage>
</organism>
<dbReference type="InterPro" id="IPR055399">
    <property type="entry name" value="CC_BshC"/>
</dbReference>
<dbReference type="PIRSF" id="PIRSF012535">
    <property type="entry name" value="UCP012535"/>
    <property type="match status" value="1"/>
</dbReference>
<keyword evidence="1 2" id="KW-0436">Ligase</keyword>
<proteinExistence type="inferred from homology"/>
<evidence type="ECO:0000259" key="3">
    <source>
        <dbReference type="Pfam" id="PF10079"/>
    </source>
</evidence>
<dbReference type="Pfam" id="PF24850">
    <property type="entry name" value="CC_BshC"/>
    <property type="match status" value="1"/>
</dbReference>
<keyword evidence="6" id="KW-1185">Reference proteome</keyword>
<evidence type="ECO:0000256" key="2">
    <source>
        <dbReference type="HAMAP-Rule" id="MF_01867"/>
    </source>
</evidence>
<evidence type="ECO:0000313" key="5">
    <source>
        <dbReference type="EMBL" id="XAF69848.1"/>
    </source>
</evidence>
<dbReference type="InterPro" id="IPR011199">
    <property type="entry name" value="Bacillithiol_biosynth_BshC"/>
</dbReference>
<evidence type="ECO:0000313" key="6">
    <source>
        <dbReference type="Proteomes" id="UP001436297"/>
    </source>
</evidence>
<dbReference type="InterPro" id="IPR055398">
    <property type="entry name" value="Rossmann-like_BshC"/>
</dbReference>
<accession>A0ABZ3EAL6</accession>
<gene>
    <name evidence="2 5" type="primary">bshC</name>
    <name evidence="5" type="ORF">QQM35_07155</name>
</gene>
<dbReference type="EC" id="6.-.-.-" evidence="2"/>
<keyword evidence="2" id="KW-0175">Coiled coil</keyword>
<dbReference type="EMBL" id="CP128355">
    <property type="protein sequence ID" value="XAF69848.1"/>
    <property type="molecule type" value="Genomic_DNA"/>
</dbReference>
<comment type="similarity">
    <text evidence="2">Belongs to the BshC family.</text>
</comment>
<dbReference type="Proteomes" id="UP001436297">
    <property type="component" value="Chromosome"/>
</dbReference>
<dbReference type="Pfam" id="PF10079">
    <property type="entry name" value="Rossmann-like_BshC"/>
    <property type="match status" value="1"/>
</dbReference>
<sequence>MDCLIKKLNEKDQFISKIKQDDKQVTQFFHYNAMHSTDYLNKLKSENNGREQKLANIINDYMNDLDLTELQKDHIQSLSKGAKVVIGGQQAGLFGGPLYTFHKIFSIITLSQQLSKEYDFNVVPVFWIAGEDHDFEEVNHFNVYNRQKAELKKVKYHTLEPPENGVSNYKPDKDELLNSLNRFFKELKETKHTKPLIEICTNIIERYDYWSDMFKALIHEVFKDYGLLLIDANNKKLRSFERPFFKTIIENHQQIDSTFRKTQQDTMANNIEQMIQTDSNVHLFLEKDEKRQLLTFENDYYYLSKSDEKYTKEQLFKILDEEPHRFSNNVVTRPLMEEWLFNTVAFVGGPSEIKYWTELNDIFTLLNIPLPIVMPRLRISYLNERIEKLISQYELNTAQIIENGIVEDKDKFIRARASTDFIERVSALKEEQANLYQSLESKVENNNDNKNLLAKNNEIHQQQFDYLLKRYLLNIERENDVSMKHFREIKHVLHPMGGLQERIWNPLQILNEFGLDVFSPSTYPPLSYTFDHIIIKP</sequence>
<evidence type="ECO:0000256" key="1">
    <source>
        <dbReference type="ARBA" id="ARBA00022598"/>
    </source>
</evidence>
<dbReference type="RefSeq" id="WP_251516256.1">
    <property type="nucleotide sequence ID" value="NZ_CP128355.1"/>
</dbReference>
<feature type="coiled-coil region" evidence="2">
    <location>
        <begin position="422"/>
        <end position="456"/>
    </location>
</feature>
<reference evidence="5 6" key="1">
    <citation type="journal article" date="2024" name="Pathogens">
        <title>Staphylococcus hsinchuensis sp. nov., Isolated from Soymilk.</title>
        <authorList>
            <person name="Wang Y.T."/>
            <person name="Lin Y.C."/>
            <person name="Hsieh Y.H."/>
            <person name="Lin Y.T."/>
            <person name="Hamada M."/>
            <person name="Chen C.C."/>
            <person name="Liou J.S."/>
            <person name="Lee A.Y."/>
            <person name="Zhang W.L."/>
            <person name="Chen Y.T."/>
            <person name="Huang C.H."/>
        </authorList>
    </citation>
    <scope>NUCLEOTIDE SEQUENCE [LARGE SCALE GENOMIC DNA]</scope>
    <source>
        <strain evidence="5 6">H164</strain>
    </source>
</reference>
<comment type="function">
    <text evidence="2">Involved in bacillithiol (BSH) biosynthesis. May catalyze the last step of the pathway, the addition of cysteine to glucosamine malate (GlcN-Mal) to generate BSH.</text>
</comment>
<dbReference type="HAMAP" id="MF_01867">
    <property type="entry name" value="BshC"/>
    <property type="match status" value="1"/>
</dbReference>
<evidence type="ECO:0000259" key="4">
    <source>
        <dbReference type="Pfam" id="PF24850"/>
    </source>
</evidence>